<dbReference type="EMBL" id="JABSTQ010011404">
    <property type="protein sequence ID" value="KAG0411797.1"/>
    <property type="molecule type" value="Genomic_DNA"/>
</dbReference>
<evidence type="ECO:0000313" key="1">
    <source>
        <dbReference type="EMBL" id="KAG0411797.1"/>
    </source>
</evidence>
<dbReference type="Proteomes" id="UP000805193">
    <property type="component" value="Unassembled WGS sequence"/>
</dbReference>
<organism evidence="1 2">
    <name type="scientific">Ixodes persulcatus</name>
    <name type="common">Taiga tick</name>
    <dbReference type="NCBI Taxonomy" id="34615"/>
    <lineage>
        <taxon>Eukaryota</taxon>
        <taxon>Metazoa</taxon>
        <taxon>Ecdysozoa</taxon>
        <taxon>Arthropoda</taxon>
        <taxon>Chelicerata</taxon>
        <taxon>Arachnida</taxon>
        <taxon>Acari</taxon>
        <taxon>Parasitiformes</taxon>
        <taxon>Ixodida</taxon>
        <taxon>Ixodoidea</taxon>
        <taxon>Ixodidae</taxon>
        <taxon>Ixodinae</taxon>
        <taxon>Ixodes</taxon>
    </lineage>
</organism>
<name>A0AC60NXE8_IXOPE</name>
<protein>
    <submittedName>
        <fullName evidence="1">Uncharacterized protein</fullName>
    </submittedName>
</protein>
<evidence type="ECO:0000313" key="2">
    <source>
        <dbReference type="Proteomes" id="UP000805193"/>
    </source>
</evidence>
<accession>A0AC60NXE8</accession>
<gene>
    <name evidence="1" type="ORF">HPB47_011093</name>
</gene>
<proteinExistence type="predicted"/>
<keyword evidence="2" id="KW-1185">Reference proteome</keyword>
<comment type="caution">
    <text evidence="1">The sequence shown here is derived from an EMBL/GenBank/DDBJ whole genome shotgun (WGS) entry which is preliminary data.</text>
</comment>
<reference evidence="1 2" key="1">
    <citation type="journal article" date="2020" name="Cell">
        <title>Large-Scale Comparative Analyses of Tick Genomes Elucidate Their Genetic Diversity and Vector Capacities.</title>
        <authorList>
            <consortium name="Tick Genome and Microbiome Consortium (TIGMIC)"/>
            <person name="Jia N."/>
            <person name="Wang J."/>
            <person name="Shi W."/>
            <person name="Du L."/>
            <person name="Sun Y."/>
            <person name="Zhan W."/>
            <person name="Jiang J.F."/>
            <person name="Wang Q."/>
            <person name="Zhang B."/>
            <person name="Ji P."/>
            <person name="Bell-Sakyi L."/>
            <person name="Cui X.M."/>
            <person name="Yuan T.T."/>
            <person name="Jiang B.G."/>
            <person name="Yang W.F."/>
            <person name="Lam T.T."/>
            <person name="Chang Q.C."/>
            <person name="Ding S.J."/>
            <person name="Wang X.J."/>
            <person name="Zhu J.G."/>
            <person name="Ruan X.D."/>
            <person name="Zhao L."/>
            <person name="Wei J.T."/>
            <person name="Ye R.Z."/>
            <person name="Que T.C."/>
            <person name="Du C.H."/>
            <person name="Zhou Y.H."/>
            <person name="Cheng J.X."/>
            <person name="Dai P.F."/>
            <person name="Guo W.B."/>
            <person name="Han X.H."/>
            <person name="Huang E.J."/>
            <person name="Li L.F."/>
            <person name="Wei W."/>
            <person name="Gao Y.C."/>
            <person name="Liu J.Z."/>
            <person name="Shao H.Z."/>
            <person name="Wang X."/>
            <person name="Wang C.C."/>
            <person name="Yang T.C."/>
            <person name="Huo Q.B."/>
            <person name="Li W."/>
            <person name="Chen H.Y."/>
            <person name="Chen S.E."/>
            <person name="Zhou L.G."/>
            <person name="Ni X.B."/>
            <person name="Tian J.H."/>
            <person name="Sheng Y."/>
            <person name="Liu T."/>
            <person name="Pan Y.S."/>
            <person name="Xia L.Y."/>
            <person name="Li J."/>
            <person name="Zhao F."/>
            <person name="Cao W.C."/>
        </authorList>
    </citation>
    <scope>NUCLEOTIDE SEQUENCE [LARGE SCALE GENOMIC DNA]</scope>
    <source>
        <strain evidence="1">Iper-2018</strain>
    </source>
</reference>
<sequence length="782" mass="88167">MKTGTIFLACLLPALVICDDYYKLLGVERDADAREIRRAFKKIALSMHPDKNHGDPSAHDKFVKINKAYEVLKDPDVRKRYDTYGEEGLDKDQTSWGRQYHSWNYYHEKFGIYDDDLEIVTLSRNDFQSSVLDSADIWFVNYYSPQCSHCHHLAPNWRALAQSFEGVIRIGAVNCEEDWQLCRQEGIQAFPTLLFYPDREKYTGHRGLEDLKAAVLKRLPDLHVDIADTGLLEPEASSLLRSVVVLACESSGNCLPPDEVKKLAVATDGLAHVSSVDCEKEPSTCKKAGVKDGAYFFESIAGKTKPPVKIEGSDAVELRKAVLRELPGFETITLQKFDKLMAELSSNNEAEPWFLHFGNSDRSEGSLELELKHIRGYVQSVRLGYVDCSSERDVCRRLSVSKTPLFLVLRPGAEYEVYHGRTNARDLASFLRESVGGRLETLTASTFTAKVTRGGSPWLVDFFAPWCPPCMRTLPELRKTSRSFDAVRFGTVDCTVHASVCKDNMVGSYPTLVLFHNGTTTILSGFKTALEIREFVEIALDPKVKFLTPDSFEELVERKKEDDVWAVDFFAPWCGHCRQLAPEWNKFAKMVADDPNLHVGQVDCAAHRDFCARQGVRSYPTLRAYPRGPFNARHVSTFDGWSRDAASFREWATRFLPSSVEELDHSDFFGSVLTDRKPWVVDFYAPWCGHCVAFRPVVEAVAKKMEGKVKFGAVNCEEHWQACDAAEVHRYPTVVFYSGAVGGKAQGPRGAIVQGGREAVLLEAVERMLRPRSRSKRVDDEL</sequence>